<dbReference type="InParanoid" id="A0A2P6N8Z3"/>
<dbReference type="EMBL" id="MDYQ01000149">
    <property type="protein sequence ID" value="PRP80424.1"/>
    <property type="molecule type" value="Genomic_DNA"/>
</dbReference>
<dbReference type="GO" id="GO:0005829">
    <property type="term" value="C:cytosol"/>
    <property type="evidence" value="ECO:0007669"/>
    <property type="project" value="UniProtKB-SubCell"/>
</dbReference>
<dbReference type="PANTHER" id="PTHR13246:SF1">
    <property type="entry name" value="CYTOSOLIC ENDO-BETA-N-ACETYLGLUCOSAMINIDASE"/>
    <property type="match status" value="1"/>
</dbReference>
<dbReference type="Proteomes" id="UP000241769">
    <property type="component" value="Unassembled WGS sequence"/>
</dbReference>
<comment type="caution">
    <text evidence="2">The sequence shown here is derived from an EMBL/GenBank/DDBJ whole genome shotgun (WGS) entry which is preliminary data.</text>
</comment>
<dbReference type="AlphaFoldDB" id="A0A2P6N8Z3"/>
<dbReference type="PANTHER" id="PTHR13246">
    <property type="entry name" value="ENDO BETA N-ACETYLGLUCOSAMINIDASE"/>
    <property type="match status" value="1"/>
</dbReference>
<name>A0A2P6N8Z3_9EUKA</name>
<feature type="non-terminal residue" evidence="2">
    <location>
        <position position="810"/>
    </location>
</feature>
<dbReference type="SMART" id="SM01198">
    <property type="entry name" value="FBA"/>
    <property type="match status" value="1"/>
</dbReference>
<dbReference type="OrthoDB" id="21221at2759"/>
<dbReference type="InterPro" id="IPR032979">
    <property type="entry name" value="ENGase"/>
</dbReference>
<evidence type="ECO:0000259" key="1">
    <source>
        <dbReference type="PROSITE" id="PS51114"/>
    </source>
</evidence>
<accession>A0A2P6N8Z3</accession>
<dbReference type="InterPro" id="IPR005201">
    <property type="entry name" value="TIM_ENGase"/>
</dbReference>
<sequence>MDLLLAVPLSFSDNSNDKGILLPPVRTLQSDHDVVSLGLWFYPVPRTSTSTFIFYRWSRITVFVYTNNELVVLGVDDQEVHIEKAHFSFPNGAIQLGGGREERGGKRVNGLIGGLEIHGGATKKAFDYPTPIYPVDDISDVPRHSEKKRVNGGSHPISSVRELFNWSAQEAYGCTSRFEWTGEKNGYKGDTNHSQITSNDVADCRQAYHFHYWQMIGVIIGRHRQCLTSDTDIFIYFSHHRITIPPSAWINAAHKSGVTILGTIIFEWDEGSKDLACLFGDLQVIHSYSAPPDTPQNDDTVTMGVDQLVSMAQHYGFDGWFINIECDLPLGNREGSMVLWYDSVSSIDGKLKWENELNEHNESFFHLTDGIFLNYQWNEEKLRRSVETAGDRLADLYVGIDVWGRNTFGGGQFNVHVALQAIAKHGASTALFAPAWTLENCQKVLRNGSGQEQKEKNNDREDWMVHWKTKEEGKAKWGFFSEKRDEGFPFEQGYITSHEWCERAQDIDVLDVMQKLGMDRTTAEGIIESKPSILIKSFIKGTPPDVADPYSLKITLRDEQKREIGSYDTGILYCSDKWKKIRHQMRDYKGKLKTIQWLDRGGDAENWAGHYGCRISGCSVLLLLGKVKGRGISDWMTWKDPSETPYLFSSFRTGWGSSFYRNGKVNRSTRRYTDDVEMVMNQSWYNMNEQDSEVTLQERGGDNGGEMEYDYEHVYNGGSSLSIKLKSSERRRIMQCNVKDDVTPSNDWKHQTWNINSNLKNIREIILIQGEGEASLCVGQISIFPSEGVTTITPLRNLSSKLTWCIDSYL</sequence>
<organism evidence="2 3">
    <name type="scientific">Planoprotostelium fungivorum</name>
    <dbReference type="NCBI Taxonomy" id="1890364"/>
    <lineage>
        <taxon>Eukaryota</taxon>
        <taxon>Amoebozoa</taxon>
        <taxon>Evosea</taxon>
        <taxon>Variosea</taxon>
        <taxon>Cavosteliida</taxon>
        <taxon>Cavosteliaceae</taxon>
        <taxon>Planoprotostelium</taxon>
    </lineage>
</organism>
<dbReference type="SUPFAM" id="SSF49785">
    <property type="entry name" value="Galactose-binding domain-like"/>
    <property type="match status" value="1"/>
</dbReference>
<dbReference type="InterPro" id="IPR008979">
    <property type="entry name" value="Galactose-bd-like_sf"/>
</dbReference>
<dbReference type="PROSITE" id="PS51114">
    <property type="entry name" value="FBA"/>
    <property type="match status" value="1"/>
</dbReference>
<dbReference type="GO" id="GO:0033925">
    <property type="term" value="F:mannosyl-glycoprotein endo-beta-N-acetylglucosaminidase activity"/>
    <property type="evidence" value="ECO:0007669"/>
    <property type="project" value="UniProtKB-EC"/>
</dbReference>
<dbReference type="Pfam" id="PF03644">
    <property type="entry name" value="Glyco_hydro_85"/>
    <property type="match status" value="2"/>
</dbReference>
<evidence type="ECO:0000313" key="3">
    <source>
        <dbReference type="Proteomes" id="UP000241769"/>
    </source>
</evidence>
<feature type="domain" description="FBA" evidence="1">
    <location>
        <begin position="432"/>
        <end position="624"/>
    </location>
</feature>
<dbReference type="Gene3D" id="2.60.120.260">
    <property type="entry name" value="Galactose-binding domain-like"/>
    <property type="match status" value="1"/>
</dbReference>
<proteinExistence type="predicted"/>
<reference evidence="2 3" key="1">
    <citation type="journal article" date="2018" name="Genome Biol. Evol.">
        <title>Multiple Roots of Fruiting Body Formation in Amoebozoa.</title>
        <authorList>
            <person name="Hillmann F."/>
            <person name="Forbes G."/>
            <person name="Novohradska S."/>
            <person name="Ferling I."/>
            <person name="Riege K."/>
            <person name="Groth M."/>
            <person name="Westermann M."/>
            <person name="Marz M."/>
            <person name="Spaller T."/>
            <person name="Winckler T."/>
            <person name="Schaap P."/>
            <person name="Glockner G."/>
        </authorList>
    </citation>
    <scope>NUCLEOTIDE SEQUENCE [LARGE SCALE GENOMIC DNA]</scope>
    <source>
        <strain evidence="2 3">Jena</strain>
    </source>
</reference>
<dbReference type="InterPro" id="IPR007397">
    <property type="entry name" value="F-box-assoc_dom"/>
</dbReference>
<evidence type="ECO:0000313" key="2">
    <source>
        <dbReference type="EMBL" id="PRP80424.1"/>
    </source>
</evidence>
<dbReference type="STRING" id="1890364.A0A2P6N8Z3"/>
<gene>
    <name evidence="2" type="ORF">PROFUN_11879</name>
</gene>
<protein>
    <recommendedName>
        <fullName evidence="1">FBA domain-containing protein</fullName>
    </recommendedName>
</protein>
<dbReference type="Gene3D" id="3.20.20.80">
    <property type="entry name" value="Glycosidases"/>
    <property type="match status" value="1"/>
</dbReference>
<keyword evidence="3" id="KW-1185">Reference proteome</keyword>